<protein>
    <submittedName>
        <fullName evidence="2">Uncharacterized protein</fullName>
    </submittedName>
</protein>
<reference evidence="2" key="2">
    <citation type="journal article" date="2021" name="Syst. Appl. Microbiol.">
        <title>Roseomonas hellenica sp. nov., isolated from roots of wild-growing Alkanna tinctoria.</title>
        <authorList>
            <person name="Rat A."/>
            <person name="Naranjo H.D."/>
            <person name="Lebbe L."/>
            <person name="Cnockaert M."/>
            <person name="Krigas N."/>
            <person name="Grigoriadou K."/>
            <person name="Maloupa E."/>
            <person name="Willems A."/>
        </authorList>
    </citation>
    <scope>NUCLEOTIDE SEQUENCE</scope>
    <source>
        <strain evidence="2">LMG 31228</strain>
    </source>
</reference>
<proteinExistence type="predicted"/>
<dbReference type="EMBL" id="JAAEDL010000022">
    <property type="protein sequence ID" value="MBR0682751.1"/>
    <property type="molecule type" value="Genomic_DNA"/>
</dbReference>
<dbReference type="Proteomes" id="UP001138709">
    <property type="component" value="Unassembled WGS sequence"/>
</dbReference>
<dbReference type="Pfam" id="PF05396">
    <property type="entry name" value="Phage_T7_Capsid"/>
    <property type="match status" value="1"/>
</dbReference>
<feature type="compositionally biased region" description="Basic and acidic residues" evidence="1">
    <location>
        <begin position="43"/>
        <end position="62"/>
    </location>
</feature>
<feature type="region of interest" description="Disordered" evidence="1">
    <location>
        <begin position="89"/>
        <end position="109"/>
    </location>
</feature>
<dbReference type="InterPro" id="IPR008768">
    <property type="entry name" value="Gp9-like"/>
</dbReference>
<evidence type="ECO:0000313" key="2">
    <source>
        <dbReference type="EMBL" id="MBR0682751.1"/>
    </source>
</evidence>
<sequence>MADESGQQQDQATAGQGAELQGQQGAQAGAGGEQRQGSGGGDKPQRPDYLPEKFWDAEKGEPRIEGLAKSYSELEKRNSGLRQAHRAEFEKEVFGARPEKPEGYELKPPAEMPEGVVILEKYEPGMELEPGKTYFAPDPADPLWGEVRALAHRAGLSNDDFQKQVLPLVARVAGVRVPTADEQARMNREFVASLGENGELRAEHLRGWLRGRVGPEKAEAIAASLSSRAAVEAFEELMVASGGARFSSSAAGAAAARKSEEELRAMMMDPRYQTDQAYRSEVTAGWQRLYGGQDAGVPAPFARAS</sequence>
<dbReference type="RefSeq" id="WP_211848288.1">
    <property type="nucleotide sequence ID" value="NZ_JAAEDL010000022.1"/>
</dbReference>
<feature type="compositionally biased region" description="Basic and acidic residues" evidence="1">
    <location>
        <begin position="89"/>
        <end position="105"/>
    </location>
</feature>
<keyword evidence="3" id="KW-1185">Reference proteome</keyword>
<reference evidence="2" key="1">
    <citation type="submission" date="2020-01" db="EMBL/GenBank/DDBJ databases">
        <authorList>
            <person name="Rat A."/>
        </authorList>
    </citation>
    <scope>NUCLEOTIDE SEQUENCE</scope>
    <source>
        <strain evidence="2">LMG 31228</strain>
    </source>
</reference>
<gene>
    <name evidence="2" type="ORF">GXW74_19825</name>
</gene>
<comment type="caution">
    <text evidence="2">The sequence shown here is derived from an EMBL/GenBank/DDBJ whole genome shotgun (WGS) entry which is preliminary data.</text>
</comment>
<feature type="region of interest" description="Disordered" evidence="1">
    <location>
        <begin position="1"/>
        <end position="62"/>
    </location>
</feature>
<evidence type="ECO:0000256" key="1">
    <source>
        <dbReference type="SAM" id="MobiDB-lite"/>
    </source>
</evidence>
<feature type="compositionally biased region" description="Gly residues" evidence="1">
    <location>
        <begin position="28"/>
        <end position="42"/>
    </location>
</feature>
<evidence type="ECO:0000313" key="3">
    <source>
        <dbReference type="Proteomes" id="UP001138709"/>
    </source>
</evidence>
<name>A0A9X9XGB5_9PROT</name>
<dbReference type="AlphaFoldDB" id="A0A9X9XGB5"/>
<accession>A0A9X9XGB5</accession>
<feature type="compositionally biased region" description="Low complexity" evidence="1">
    <location>
        <begin position="1"/>
        <end position="27"/>
    </location>
</feature>
<organism evidence="2 3">
    <name type="scientific">Neoroseomonas eburnea</name>
    <dbReference type="NCBI Taxonomy" id="1346889"/>
    <lineage>
        <taxon>Bacteria</taxon>
        <taxon>Pseudomonadati</taxon>
        <taxon>Pseudomonadota</taxon>
        <taxon>Alphaproteobacteria</taxon>
        <taxon>Acetobacterales</taxon>
        <taxon>Acetobacteraceae</taxon>
        <taxon>Neoroseomonas</taxon>
    </lineage>
</organism>